<name>A0A1I0VT63_9RHOB</name>
<keyword evidence="3" id="KW-1185">Reference proteome</keyword>
<evidence type="ECO:0000256" key="1">
    <source>
        <dbReference type="SAM" id="MobiDB-lite"/>
    </source>
</evidence>
<dbReference type="STRING" id="871651.SAMN05421688_0922"/>
<feature type="region of interest" description="Disordered" evidence="1">
    <location>
        <begin position="68"/>
        <end position="92"/>
    </location>
</feature>
<feature type="compositionally biased region" description="Basic residues" evidence="1">
    <location>
        <begin position="81"/>
        <end position="92"/>
    </location>
</feature>
<accession>A0A1I0VT63</accession>
<gene>
    <name evidence="2" type="ORF">SAMN05421688_0922</name>
</gene>
<dbReference type="AlphaFoldDB" id="A0A1I0VT63"/>
<dbReference type="EMBL" id="FOJU01000001">
    <property type="protein sequence ID" value="SFA79143.1"/>
    <property type="molecule type" value="Genomic_DNA"/>
</dbReference>
<dbReference type="Proteomes" id="UP000198796">
    <property type="component" value="Unassembled WGS sequence"/>
</dbReference>
<reference evidence="2 3" key="1">
    <citation type="submission" date="2016-10" db="EMBL/GenBank/DDBJ databases">
        <authorList>
            <person name="de Groot N.N."/>
        </authorList>
    </citation>
    <scope>NUCLEOTIDE SEQUENCE [LARGE SCALE GENOMIC DNA]</scope>
    <source>
        <strain evidence="2 3">DSM 29316</strain>
    </source>
</reference>
<sequence length="92" mass="10138">MEQMTTTDDADPRGLIREAYRIEDITAEQCRSIFLDWALSVPTEGDPKAAIGALLARYEAGAPQHPMTAVLREGSEGGGLPRRRGGWRGRRN</sequence>
<protein>
    <submittedName>
        <fullName evidence="2">Uncharacterized protein</fullName>
    </submittedName>
</protein>
<evidence type="ECO:0000313" key="3">
    <source>
        <dbReference type="Proteomes" id="UP000198796"/>
    </source>
</evidence>
<proteinExistence type="predicted"/>
<organism evidence="2 3">
    <name type="scientific">Poseidonocella pacifica</name>
    <dbReference type="NCBI Taxonomy" id="871651"/>
    <lineage>
        <taxon>Bacteria</taxon>
        <taxon>Pseudomonadati</taxon>
        <taxon>Pseudomonadota</taxon>
        <taxon>Alphaproteobacteria</taxon>
        <taxon>Rhodobacterales</taxon>
        <taxon>Roseobacteraceae</taxon>
        <taxon>Poseidonocella</taxon>
    </lineage>
</organism>
<evidence type="ECO:0000313" key="2">
    <source>
        <dbReference type="EMBL" id="SFA79143.1"/>
    </source>
</evidence>